<feature type="transmembrane region" description="Helical" evidence="1">
    <location>
        <begin position="139"/>
        <end position="164"/>
    </location>
</feature>
<keyword evidence="1" id="KW-1133">Transmembrane helix</keyword>
<dbReference type="InterPro" id="IPR058965">
    <property type="entry name" value="SOI/HabA-like"/>
</dbReference>
<reference evidence="2 5" key="1">
    <citation type="submission" date="2020-04" db="EMBL/GenBank/DDBJ databases">
        <authorList>
            <person name="Depoorter E."/>
        </authorList>
    </citation>
    <scope>NUCLEOTIDE SEQUENCE [LARGE SCALE GENOMIC DNA]</scope>
    <source>
        <strain evidence="2 5">BCC0217</strain>
        <strain evidence="3 4">R-17378</strain>
    </source>
</reference>
<keyword evidence="1" id="KW-0472">Membrane</keyword>
<evidence type="ECO:0000313" key="4">
    <source>
        <dbReference type="Proteomes" id="UP000494120"/>
    </source>
</evidence>
<dbReference type="NCBIfam" id="NF045734">
    <property type="entry name" value="StyOxIsoStyC"/>
    <property type="match status" value="1"/>
</dbReference>
<feature type="transmembrane region" description="Helical" evidence="1">
    <location>
        <begin position="100"/>
        <end position="119"/>
    </location>
</feature>
<feature type="transmembrane region" description="Helical" evidence="1">
    <location>
        <begin position="20"/>
        <end position="43"/>
    </location>
</feature>
<dbReference type="EC" id="5.3.99.7" evidence="2"/>
<name>A0A6J5J2Y6_9BURK</name>
<dbReference type="RefSeq" id="WP_164462912.1">
    <property type="nucleotide sequence ID" value="NZ_CABVQG010000010.1"/>
</dbReference>
<dbReference type="Proteomes" id="UP000494301">
    <property type="component" value="Unassembled WGS sequence"/>
</dbReference>
<dbReference type="InterPro" id="IPR054803">
    <property type="entry name" value="StyOxIsoStyC"/>
</dbReference>
<evidence type="ECO:0000313" key="3">
    <source>
        <dbReference type="EMBL" id="VWC70532.1"/>
    </source>
</evidence>
<proteinExistence type="predicted"/>
<evidence type="ECO:0000256" key="1">
    <source>
        <dbReference type="SAM" id="Phobius"/>
    </source>
</evidence>
<keyword evidence="2" id="KW-0413">Isomerase</keyword>
<dbReference type="EMBL" id="CABVQG010000010">
    <property type="protein sequence ID" value="VWC70532.1"/>
    <property type="molecule type" value="Genomic_DNA"/>
</dbReference>
<keyword evidence="4" id="KW-1185">Reference proteome</keyword>
<evidence type="ECO:0000313" key="2">
    <source>
        <dbReference type="EMBL" id="CAB3965960.1"/>
    </source>
</evidence>
<organism evidence="2 5">
    <name type="scientific">Burkholderia aenigmatica</name>
    <dbReference type="NCBI Taxonomy" id="2015348"/>
    <lineage>
        <taxon>Bacteria</taxon>
        <taxon>Pseudomonadati</taxon>
        <taxon>Pseudomonadota</taxon>
        <taxon>Betaproteobacteria</taxon>
        <taxon>Burkholderiales</taxon>
        <taxon>Burkholderiaceae</taxon>
        <taxon>Burkholderia</taxon>
        <taxon>Burkholderia cepacia complex</taxon>
    </lineage>
</organism>
<gene>
    <name evidence="2" type="primary">styC</name>
    <name evidence="3" type="ORF">BLA17378_03207</name>
    <name evidence="2" type="ORF">BLA3211_03683</name>
</gene>
<dbReference type="Pfam" id="PF26512">
    <property type="entry name" value="SOI"/>
    <property type="match status" value="1"/>
</dbReference>
<accession>A0A6J5J2Y6</accession>
<sequence length="178" mass="19092">MTTTPHLVQSQTRDLQRQMIGHGMLILLIGMLAGIGLLVSLIGGLETWPGRLVSVHLPGGSDAWVRFHIGQLLNAFLIVLVALTLPVLGVEPRLGRRLGWLMVGTGWANTLFYGAALFAPNRALTFGNNRLGDANLASFIGLVPGLVFAIISIVVVLILVGLSFRRPVWPATQKISGV</sequence>
<protein>
    <submittedName>
        <fullName evidence="2">Styrene-oxide isomerase</fullName>
        <ecNumber evidence="2">5.3.99.7</ecNumber>
    </submittedName>
</protein>
<keyword evidence="1" id="KW-0812">Transmembrane</keyword>
<dbReference type="GO" id="GO:0018846">
    <property type="term" value="F:styrene-oxide isomerase activity"/>
    <property type="evidence" value="ECO:0007669"/>
    <property type="project" value="UniProtKB-EC"/>
</dbReference>
<dbReference type="EMBL" id="CABWIL020000012">
    <property type="protein sequence ID" value="CAB3965960.1"/>
    <property type="molecule type" value="Genomic_DNA"/>
</dbReference>
<evidence type="ECO:0000313" key="5">
    <source>
        <dbReference type="Proteomes" id="UP000494301"/>
    </source>
</evidence>
<dbReference type="AlphaFoldDB" id="A0A6J5J2Y6"/>
<dbReference type="Proteomes" id="UP000494120">
    <property type="component" value="Unassembled WGS sequence"/>
</dbReference>
<feature type="transmembrane region" description="Helical" evidence="1">
    <location>
        <begin position="63"/>
        <end position="88"/>
    </location>
</feature>